<reference evidence="2" key="1">
    <citation type="submission" date="2020-09" db="EMBL/GenBank/DDBJ databases">
        <title>Complete genome sequencing of Faecalibacillus intestinalis strain 14EGH31.</title>
        <authorList>
            <person name="Sakamoto M."/>
            <person name="Murakami T."/>
            <person name="Mori H."/>
        </authorList>
    </citation>
    <scope>NUCLEOTIDE SEQUENCE [LARGE SCALE GENOMIC DNA]</scope>
    <source>
        <strain evidence="2">14EGH31</strain>
    </source>
</reference>
<dbReference type="Proteomes" id="UP000593842">
    <property type="component" value="Chromosome"/>
</dbReference>
<evidence type="ECO:0000313" key="1">
    <source>
        <dbReference type="EMBL" id="BCL57429.1"/>
    </source>
</evidence>
<dbReference type="RefSeq" id="WP_117813452.1">
    <property type="nucleotide sequence ID" value="NZ_AP024085.1"/>
</dbReference>
<dbReference type="KEGG" id="fit:Fi14EGH31_11410"/>
<proteinExistence type="predicted"/>
<gene>
    <name evidence="1" type="ORF">Fi14EGH31_11410</name>
</gene>
<evidence type="ECO:0000313" key="2">
    <source>
        <dbReference type="Proteomes" id="UP000593842"/>
    </source>
</evidence>
<dbReference type="GeneID" id="70579575"/>
<dbReference type="AlphaFoldDB" id="A0A7I8DXR8"/>
<name>A0A7I8DXR8_9FIRM</name>
<accession>A0A7I8DXR8</accession>
<organism evidence="1 2">
    <name type="scientific">Faecalibacillus intestinalis</name>
    <dbReference type="NCBI Taxonomy" id="1982626"/>
    <lineage>
        <taxon>Bacteria</taxon>
        <taxon>Bacillati</taxon>
        <taxon>Bacillota</taxon>
        <taxon>Erysipelotrichia</taxon>
        <taxon>Erysipelotrichales</taxon>
        <taxon>Coprobacillaceae</taxon>
        <taxon>Faecalibacillus</taxon>
    </lineage>
</organism>
<sequence>MKFELDLLETIAYNVLEENEIFSNVWELSIMKNKGYFQNVSDDMTLKEAITVYRKLLNIK</sequence>
<dbReference type="EMBL" id="AP024085">
    <property type="protein sequence ID" value="BCL57429.1"/>
    <property type="molecule type" value="Genomic_DNA"/>
</dbReference>
<protein>
    <submittedName>
        <fullName evidence="1">Uncharacterized protein</fullName>
    </submittedName>
</protein>